<dbReference type="Pfam" id="PF05960">
    <property type="entry name" value="DUF885"/>
    <property type="match status" value="1"/>
</dbReference>
<protein>
    <submittedName>
        <fullName evidence="2">DUF885 domain-containing protein</fullName>
    </submittedName>
</protein>
<proteinExistence type="predicted"/>
<dbReference type="Proteomes" id="UP001597216">
    <property type="component" value="Unassembled WGS sequence"/>
</dbReference>
<feature type="chain" id="PRO_5046715091" evidence="1">
    <location>
        <begin position="25"/>
        <end position="602"/>
    </location>
</feature>
<comment type="caution">
    <text evidence="2">The sequence shown here is derived from an EMBL/GenBank/DDBJ whole genome shotgun (WGS) entry which is preliminary data.</text>
</comment>
<dbReference type="PROSITE" id="PS51318">
    <property type="entry name" value="TAT"/>
    <property type="match status" value="1"/>
</dbReference>
<name>A0ABW3T5C1_9CAUL</name>
<gene>
    <name evidence="2" type="ORF">ACFQ27_16830</name>
</gene>
<reference evidence="3" key="1">
    <citation type="journal article" date="2019" name="Int. J. Syst. Evol. Microbiol.">
        <title>The Global Catalogue of Microorganisms (GCM) 10K type strain sequencing project: providing services to taxonomists for standard genome sequencing and annotation.</title>
        <authorList>
            <consortium name="The Broad Institute Genomics Platform"/>
            <consortium name="The Broad Institute Genome Sequencing Center for Infectious Disease"/>
            <person name="Wu L."/>
            <person name="Ma J."/>
        </authorList>
    </citation>
    <scope>NUCLEOTIDE SEQUENCE [LARGE SCALE GENOMIC DNA]</scope>
    <source>
        <strain evidence="3">CCUG 55074</strain>
    </source>
</reference>
<keyword evidence="3" id="KW-1185">Reference proteome</keyword>
<dbReference type="RefSeq" id="WP_374347261.1">
    <property type="nucleotide sequence ID" value="NZ_JBHTLQ010000049.1"/>
</dbReference>
<evidence type="ECO:0000256" key="1">
    <source>
        <dbReference type="SAM" id="SignalP"/>
    </source>
</evidence>
<dbReference type="EMBL" id="JBHTLQ010000049">
    <property type="protein sequence ID" value="MFD1192255.1"/>
    <property type="molecule type" value="Genomic_DNA"/>
</dbReference>
<evidence type="ECO:0000313" key="3">
    <source>
        <dbReference type="Proteomes" id="UP001597216"/>
    </source>
</evidence>
<sequence length="602" mass="65386">MLDRRQFLTASVAAAALAPAAARAASTEGAKLSALLDAFFEEDLQRVPESATELGLDKGARAGLKARLWDVTASGIARDKAANADRIARLKAVDRKSLSGMDAVNYDTVLFVEEATRPLLDLDLGGTDGFSPSCYVLSPITGAYQRIPVFLDTKHSIETANDADAYLERLGAFSGALDGNTERFRHDVAKGAIPPDFLIDITIGQLEALRVSADKSGLVSSVETRAKAKGLNGYGARAAAIYDAKVGPALDRQIAALKAVRPQATHDAGIWRFKDGDAFYAANLKYTTTTSMTPKEVHQLGLDQAAEIGARLDVLLKKAGLSQGTVGERIAALYKDPKYYYPNTDEGRAELLAYLNKKLAAVQAKLPQMFGRLPNSVIEPRRVPPAIQDGSPLAYSEGAPLDRSRPGYIYFNLQDTHEWPTWNLDTTLYHEGLPGHQLQGGLAQESQGIPTLRKTMYFSGYGEGWALYAEQLAAELGMYENDPLGEIGWLKGQIFRAGRCVVDTGMHQMRWSREQAIKYLMSIDGDAVGSTTREVQRYCAIPAQACSYKIGHTYWNTQRDRARKALGAKFDIKAFHEAGLASGAMPLDVLGQVVGDYIAGAR</sequence>
<dbReference type="InterPro" id="IPR010281">
    <property type="entry name" value="DUF885"/>
</dbReference>
<feature type="signal peptide" evidence="1">
    <location>
        <begin position="1"/>
        <end position="24"/>
    </location>
</feature>
<organism evidence="2 3">
    <name type="scientific">Phenylobacterium conjunctum</name>
    <dbReference type="NCBI Taxonomy" id="1298959"/>
    <lineage>
        <taxon>Bacteria</taxon>
        <taxon>Pseudomonadati</taxon>
        <taxon>Pseudomonadota</taxon>
        <taxon>Alphaproteobacteria</taxon>
        <taxon>Caulobacterales</taxon>
        <taxon>Caulobacteraceae</taxon>
        <taxon>Phenylobacterium</taxon>
    </lineage>
</organism>
<dbReference type="PANTHER" id="PTHR33361">
    <property type="entry name" value="GLR0591 PROTEIN"/>
    <property type="match status" value="1"/>
</dbReference>
<evidence type="ECO:0000313" key="2">
    <source>
        <dbReference type="EMBL" id="MFD1192255.1"/>
    </source>
</evidence>
<dbReference type="PANTHER" id="PTHR33361:SF2">
    <property type="entry name" value="DUF885 DOMAIN-CONTAINING PROTEIN"/>
    <property type="match status" value="1"/>
</dbReference>
<keyword evidence="1" id="KW-0732">Signal</keyword>
<accession>A0ABW3T5C1</accession>
<dbReference type="InterPro" id="IPR006311">
    <property type="entry name" value="TAT_signal"/>
</dbReference>